<feature type="coiled-coil region" evidence="1">
    <location>
        <begin position="95"/>
        <end position="122"/>
    </location>
</feature>
<evidence type="ECO:0000256" key="1">
    <source>
        <dbReference type="SAM" id="Coils"/>
    </source>
</evidence>
<keyword evidence="3" id="KW-1185">Reference proteome</keyword>
<evidence type="ECO:0000313" key="3">
    <source>
        <dbReference type="Proteomes" id="UP000027920"/>
    </source>
</evidence>
<organism evidence="2 3">
    <name type="scientific">Exophiala aquamarina CBS 119918</name>
    <dbReference type="NCBI Taxonomy" id="1182545"/>
    <lineage>
        <taxon>Eukaryota</taxon>
        <taxon>Fungi</taxon>
        <taxon>Dikarya</taxon>
        <taxon>Ascomycota</taxon>
        <taxon>Pezizomycotina</taxon>
        <taxon>Eurotiomycetes</taxon>
        <taxon>Chaetothyriomycetidae</taxon>
        <taxon>Chaetothyriales</taxon>
        <taxon>Herpotrichiellaceae</taxon>
        <taxon>Exophiala</taxon>
    </lineage>
</organism>
<evidence type="ECO:0000313" key="2">
    <source>
        <dbReference type="EMBL" id="KEF56836.1"/>
    </source>
</evidence>
<dbReference type="OrthoDB" id="2423195at2759"/>
<name>A0A072PAG2_9EURO</name>
<protein>
    <submittedName>
        <fullName evidence="2">Uncharacterized protein</fullName>
    </submittedName>
</protein>
<dbReference type="EMBL" id="AMGV01000005">
    <property type="protein sequence ID" value="KEF56836.1"/>
    <property type="molecule type" value="Genomic_DNA"/>
</dbReference>
<keyword evidence="1" id="KW-0175">Coiled coil</keyword>
<dbReference type="AlphaFoldDB" id="A0A072PAG2"/>
<comment type="caution">
    <text evidence="2">The sequence shown here is derived from an EMBL/GenBank/DDBJ whole genome shotgun (WGS) entry which is preliminary data.</text>
</comment>
<reference evidence="2 3" key="1">
    <citation type="submission" date="2013-03" db="EMBL/GenBank/DDBJ databases">
        <title>The Genome Sequence of Exophiala aquamarina CBS 119918.</title>
        <authorList>
            <consortium name="The Broad Institute Genomics Platform"/>
            <person name="Cuomo C."/>
            <person name="de Hoog S."/>
            <person name="Gorbushina A."/>
            <person name="Walker B."/>
            <person name="Young S.K."/>
            <person name="Zeng Q."/>
            <person name="Gargeya S."/>
            <person name="Fitzgerald M."/>
            <person name="Haas B."/>
            <person name="Abouelleil A."/>
            <person name="Allen A.W."/>
            <person name="Alvarado L."/>
            <person name="Arachchi H.M."/>
            <person name="Berlin A.M."/>
            <person name="Chapman S.B."/>
            <person name="Gainer-Dewar J."/>
            <person name="Goldberg J."/>
            <person name="Griggs A."/>
            <person name="Gujja S."/>
            <person name="Hansen M."/>
            <person name="Howarth C."/>
            <person name="Imamovic A."/>
            <person name="Ireland A."/>
            <person name="Larimer J."/>
            <person name="McCowan C."/>
            <person name="Murphy C."/>
            <person name="Pearson M."/>
            <person name="Poon T.W."/>
            <person name="Priest M."/>
            <person name="Roberts A."/>
            <person name="Saif S."/>
            <person name="Shea T."/>
            <person name="Sisk P."/>
            <person name="Sykes S."/>
            <person name="Wortman J."/>
            <person name="Nusbaum C."/>
            <person name="Birren B."/>
        </authorList>
    </citation>
    <scope>NUCLEOTIDE SEQUENCE [LARGE SCALE GENOMIC DNA]</scope>
    <source>
        <strain evidence="2 3">CBS 119918</strain>
    </source>
</reference>
<dbReference type="HOGENOM" id="CLU_037218_0_0_1"/>
<proteinExistence type="predicted"/>
<accession>A0A072PAG2</accession>
<sequence length="437" mass="48944">MKTYAEIDVTETPIVVLGCGHFFTGESLDGLVGLNEVYTSDQFGRFTGLLDTSGDLATKIPQCPDCQCPVRQYVTQRYNRLINRAVIDEMSKRFLVNGKRELSELELKVDKLENELETSISQVTNSMRVYRESEGRRASFLRNVVEKKIIIRYKKSHELNTQISHFLRKVAHRYSPSHKLHEATVHAINTTASKSKSLDAALASLSIREPLSSIPPIERDRRITLGGRMVQIKVECIVLEDKFRVAATINSTITRLSAESGSTAAAHFTIPGGSPMKLTQPFLQICAKFIEDCNAENLPKLAVEVSLYYARVARLYRGSGLCNDNNNDKNDIRTATEYVNDAKGLLEKALELCKQPFENAEQLKKAVEETTKFLGKEWYEAVTAEEFATIKQAMVNGSRGIATHSGHWYNCSNGHPVCIAIFLFFVPFFACGNTITL</sequence>
<dbReference type="VEuPathDB" id="FungiDB:A1O9_07026"/>
<dbReference type="GeneID" id="25281940"/>
<dbReference type="RefSeq" id="XP_013259426.1">
    <property type="nucleotide sequence ID" value="XM_013403972.1"/>
</dbReference>
<dbReference type="Proteomes" id="UP000027920">
    <property type="component" value="Unassembled WGS sequence"/>
</dbReference>
<dbReference type="STRING" id="1182545.A0A072PAG2"/>
<gene>
    <name evidence="2" type="ORF">A1O9_07026</name>
</gene>